<evidence type="ECO:0000313" key="2">
    <source>
        <dbReference type="Proteomes" id="UP001199916"/>
    </source>
</evidence>
<gene>
    <name evidence="1" type="ORF">LQV63_31160</name>
</gene>
<sequence length="144" mass="16484">MNEPFRKAGIDMGIAYKLKCGHCTYHSNVFLGIGFSHVYISSLLPVIKKEEARQRAASFINDESAVHTTCDVIYVCDQCGYLHNDLYLKIQSDTDQFELRHVCPRCAEPLTSEPLEELYPEATVLACPECRKEKLEIEAYMDWD</sequence>
<accession>A0ABS8YQ34</accession>
<proteinExistence type="predicted"/>
<name>A0ABS8YQ34_9BACL</name>
<dbReference type="Proteomes" id="UP001199916">
    <property type="component" value="Unassembled WGS sequence"/>
</dbReference>
<reference evidence="1 2" key="1">
    <citation type="submission" date="2021-11" db="EMBL/GenBank/DDBJ databases">
        <title>Draft genome sequence of Paenibacillus profundus YoMME, a new Gram-positive bacteria with exoelectrogenic properties.</title>
        <authorList>
            <person name="Hubenova Y."/>
            <person name="Hubenova E."/>
            <person name="Manasiev Y."/>
            <person name="Peykov S."/>
            <person name="Mitov M."/>
        </authorList>
    </citation>
    <scope>NUCLEOTIDE SEQUENCE [LARGE SCALE GENOMIC DNA]</scope>
    <source>
        <strain evidence="1 2">YoMME</strain>
    </source>
</reference>
<protein>
    <submittedName>
        <fullName evidence="1">Uncharacterized protein</fullName>
    </submittedName>
</protein>
<comment type="caution">
    <text evidence="1">The sequence shown here is derived from an EMBL/GenBank/DDBJ whole genome shotgun (WGS) entry which is preliminary data.</text>
</comment>
<keyword evidence="2" id="KW-1185">Reference proteome</keyword>
<evidence type="ECO:0000313" key="1">
    <source>
        <dbReference type="EMBL" id="MCE5173687.1"/>
    </source>
</evidence>
<organism evidence="1 2">
    <name type="scientific">Paenibacillus profundus</name>
    <dbReference type="NCBI Taxonomy" id="1173085"/>
    <lineage>
        <taxon>Bacteria</taxon>
        <taxon>Bacillati</taxon>
        <taxon>Bacillota</taxon>
        <taxon>Bacilli</taxon>
        <taxon>Bacillales</taxon>
        <taxon>Paenibacillaceae</taxon>
        <taxon>Paenibacillus</taxon>
    </lineage>
</organism>
<dbReference type="EMBL" id="JAJNBZ010000069">
    <property type="protein sequence ID" value="MCE5173687.1"/>
    <property type="molecule type" value="Genomic_DNA"/>
</dbReference>